<sequence>MQLDDSDVTDDLALLSHAHEQIQVNTNSVAAASVLVGLNIHKGKVRSSNTTRIIPNQSHLMKKLWKRWEYPRTYLVGNIDEQGESDLDVKVRAHSYS</sequence>
<organism evidence="1 2">
    <name type="scientific">Schistosoma margrebowiei</name>
    <dbReference type="NCBI Taxonomy" id="48269"/>
    <lineage>
        <taxon>Eukaryota</taxon>
        <taxon>Metazoa</taxon>
        <taxon>Spiralia</taxon>
        <taxon>Lophotrochozoa</taxon>
        <taxon>Platyhelminthes</taxon>
        <taxon>Trematoda</taxon>
        <taxon>Digenea</taxon>
        <taxon>Strigeidida</taxon>
        <taxon>Schistosomatoidea</taxon>
        <taxon>Schistosomatidae</taxon>
        <taxon>Schistosoma</taxon>
    </lineage>
</organism>
<accession>A0A183LRD8</accession>
<dbReference type="EMBL" id="UZAI01002356">
    <property type="protein sequence ID" value="VDO70722.1"/>
    <property type="molecule type" value="Genomic_DNA"/>
</dbReference>
<gene>
    <name evidence="1" type="ORF">SMRZ_LOCUS6363</name>
</gene>
<evidence type="ECO:0000313" key="2">
    <source>
        <dbReference type="Proteomes" id="UP000277204"/>
    </source>
</evidence>
<dbReference type="AlphaFoldDB" id="A0A183LRD8"/>
<evidence type="ECO:0000313" key="1">
    <source>
        <dbReference type="EMBL" id="VDO70722.1"/>
    </source>
</evidence>
<proteinExistence type="predicted"/>
<name>A0A183LRD8_9TREM</name>
<reference evidence="1 2" key="1">
    <citation type="submission" date="2018-11" db="EMBL/GenBank/DDBJ databases">
        <authorList>
            <consortium name="Pathogen Informatics"/>
        </authorList>
    </citation>
    <scope>NUCLEOTIDE SEQUENCE [LARGE SCALE GENOMIC DNA]</scope>
    <source>
        <strain evidence="1 2">Zambia</strain>
    </source>
</reference>
<dbReference type="Proteomes" id="UP000277204">
    <property type="component" value="Unassembled WGS sequence"/>
</dbReference>
<protein>
    <submittedName>
        <fullName evidence="1">Uncharacterized protein</fullName>
    </submittedName>
</protein>
<keyword evidence="2" id="KW-1185">Reference proteome</keyword>